<reference evidence="2" key="3">
    <citation type="submission" date="2022-06" db="UniProtKB">
        <authorList>
            <consortium name="EnsemblPlants"/>
        </authorList>
    </citation>
    <scope>IDENTIFICATION</scope>
</reference>
<feature type="region of interest" description="Disordered" evidence="1">
    <location>
        <begin position="69"/>
        <end position="94"/>
    </location>
</feature>
<evidence type="ECO:0000313" key="2">
    <source>
        <dbReference type="EnsemblPlants" id="TuG1812G0700002402.01.T01"/>
    </source>
</evidence>
<evidence type="ECO:0000313" key="3">
    <source>
        <dbReference type="Proteomes" id="UP000015106"/>
    </source>
</evidence>
<proteinExistence type="predicted"/>
<feature type="compositionally biased region" description="Polar residues" evidence="1">
    <location>
        <begin position="75"/>
        <end position="94"/>
    </location>
</feature>
<name>A0A8R7V2N6_TRIUA</name>
<organism evidence="2 3">
    <name type="scientific">Triticum urartu</name>
    <name type="common">Red wild einkorn</name>
    <name type="synonym">Crithodium urartu</name>
    <dbReference type="NCBI Taxonomy" id="4572"/>
    <lineage>
        <taxon>Eukaryota</taxon>
        <taxon>Viridiplantae</taxon>
        <taxon>Streptophyta</taxon>
        <taxon>Embryophyta</taxon>
        <taxon>Tracheophyta</taxon>
        <taxon>Spermatophyta</taxon>
        <taxon>Magnoliopsida</taxon>
        <taxon>Liliopsida</taxon>
        <taxon>Poales</taxon>
        <taxon>Poaceae</taxon>
        <taxon>BOP clade</taxon>
        <taxon>Pooideae</taxon>
        <taxon>Triticodae</taxon>
        <taxon>Triticeae</taxon>
        <taxon>Triticinae</taxon>
        <taxon>Triticum</taxon>
    </lineage>
</organism>
<keyword evidence="3" id="KW-1185">Reference proteome</keyword>
<accession>A0A8R7V2N6</accession>
<dbReference type="Proteomes" id="UP000015106">
    <property type="component" value="Chromosome 7"/>
</dbReference>
<evidence type="ECO:0000256" key="1">
    <source>
        <dbReference type="SAM" id="MobiDB-lite"/>
    </source>
</evidence>
<dbReference type="AlphaFoldDB" id="A0A8R7V2N6"/>
<dbReference type="EnsemblPlants" id="TuG1812G0700002402.01.T01">
    <property type="protein sequence ID" value="TuG1812G0700002402.01.T01"/>
    <property type="gene ID" value="TuG1812G0700002402.01"/>
</dbReference>
<sequence>LDLLEEGCFRGSGSQGARNLILACRCWVKIRRPEDARGAKGIQSMCRTWTARTRRHGLLRCHPRRAVSTGLLDPSTATTAHSPCSSTPTAVQAA</sequence>
<reference evidence="3" key="1">
    <citation type="journal article" date="2013" name="Nature">
        <title>Draft genome of the wheat A-genome progenitor Triticum urartu.</title>
        <authorList>
            <person name="Ling H.Q."/>
            <person name="Zhao S."/>
            <person name="Liu D."/>
            <person name="Wang J."/>
            <person name="Sun H."/>
            <person name="Zhang C."/>
            <person name="Fan H."/>
            <person name="Li D."/>
            <person name="Dong L."/>
            <person name="Tao Y."/>
            <person name="Gao C."/>
            <person name="Wu H."/>
            <person name="Li Y."/>
            <person name="Cui Y."/>
            <person name="Guo X."/>
            <person name="Zheng S."/>
            <person name="Wang B."/>
            <person name="Yu K."/>
            <person name="Liang Q."/>
            <person name="Yang W."/>
            <person name="Lou X."/>
            <person name="Chen J."/>
            <person name="Feng M."/>
            <person name="Jian J."/>
            <person name="Zhang X."/>
            <person name="Luo G."/>
            <person name="Jiang Y."/>
            <person name="Liu J."/>
            <person name="Wang Z."/>
            <person name="Sha Y."/>
            <person name="Zhang B."/>
            <person name="Wu H."/>
            <person name="Tang D."/>
            <person name="Shen Q."/>
            <person name="Xue P."/>
            <person name="Zou S."/>
            <person name="Wang X."/>
            <person name="Liu X."/>
            <person name="Wang F."/>
            <person name="Yang Y."/>
            <person name="An X."/>
            <person name="Dong Z."/>
            <person name="Zhang K."/>
            <person name="Zhang X."/>
            <person name="Luo M.C."/>
            <person name="Dvorak J."/>
            <person name="Tong Y."/>
            <person name="Wang J."/>
            <person name="Yang H."/>
            <person name="Li Z."/>
            <person name="Wang D."/>
            <person name="Zhang A."/>
            <person name="Wang J."/>
        </authorList>
    </citation>
    <scope>NUCLEOTIDE SEQUENCE</scope>
    <source>
        <strain evidence="3">cv. G1812</strain>
    </source>
</reference>
<dbReference type="Gramene" id="TuG1812G0700002402.01.T01">
    <property type="protein sequence ID" value="TuG1812G0700002402.01.T01"/>
    <property type="gene ID" value="TuG1812G0700002402.01"/>
</dbReference>
<reference evidence="2" key="2">
    <citation type="submission" date="2018-03" db="EMBL/GenBank/DDBJ databases">
        <title>The Triticum urartu genome reveals the dynamic nature of wheat genome evolution.</title>
        <authorList>
            <person name="Ling H."/>
            <person name="Ma B."/>
            <person name="Shi X."/>
            <person name="Liu H."/>
            <person name="Dong L."/>
            <person name="Sun H."/>
            <person name="Cao Y."/>
            <person name="Gao Q."/>
            <person name="Zheng S."/>
            <person name="Li Y."/>
            <person name="Yu Y."/>
            <person name="Du H."/>
            <person name="Qi M."/>
            <person name="Li Y."/>
            <person name="Yu H."/>
            <person name="Cui Y."/>
            <person name="Wang N."/>
            <person name="Chen C."/>
            <person name="Wu H."/>
            <person name="Zhao Y."/>
            <person name="Zhang J."/>
            <person name="Li Y."/>
            <person name="Zhou W."/>
            <person name="Zhang B."/>
            <person name="Hu W."/>
            <person name="Eijk M."/>
            <person name="Tang J."/>
            <person name="Witsenboer H."/>
            <person name="Zhao S."/>
            <person name="Li Z."/>
            <person name="Zhang A."/>
            <person name="Wang D."/>
            <person name="Liang C."/>
        </authorList>
    </citation>
    <scope>NUCLEOTIDE SEQUENCE [LARGE SCALE GENOMIC DNA]</scope>
    <source>
        <strain evidence="2">cv. G1812</strain>
    </source>
</reference>
<protein>
    <submittedName>
        <fullName evidence="2">Uncharacterized protein</fullName>
    </submittedName>
</protein>